<name>A0AAV4U722_CAEEX</name>
<protein>
    <submittedName>
        <fullName evidence="1">Uncharacterized protein</fullName>
    </submittedName>
</protein>
<reference evidence="1 2" key="1">
    <citation type="submission" date="2021-06" db="EMBL/GenBank/DDBJ databases">
        <title>Caerostris extrusa draft genome.</title>
        <authorList>
            <person name="Kono N."/>
            <person name="Arakawa K."/>
        </authorList>
    </citation>
    <scope>NUCLEOTIDE SEQUENCE [LARGE SCALE GENOMIC DNA]</scope>
</reference>
<proteinExistence type="predicted"/>
<evidence type="ECO:0000313" key="1">
    <source>
        <dbReference type="EMBL" id="GIY53571.1"/>
    </source>
</evidence>
<keyword evidence="2" id="KW-1185">Reference proteome</keyword>
<sequence>MPPPGFEPEAWDTKGRSSSQLAIMPHEKRNRKFSYLCCREATMSWPECLFIELDLFTPHLEYVCSKWDEKISKLTNNCDKKIKKEEKRRFHPTNARLGKGGKGGGKWDISPNTYTATFTSVQFAEE</sequence>
<dbReference type="Proteomes" id="UP001054945">
    <property type="component" value="Unassembled WGS sequence"/>
</dbReference>
<dbReference type="EMBL" id="BPLR01012375">
    <property type="protein sequence ID" value="GIY53571.1"/>
    <property type="molecule type" value="Genomic_DNA"/>
</dbReference>
<dbReference type="AlphaFoldDB" id="A0AAV4U722"/>
<evidence type="ECO:0000313" key="2">
    <source>
        <dbReference type="Proteomes" id="UP001054945"/>
    </source>
</evidence>
<accession>A0AAV4U722</accession>
<organism evidence="1 2">
    <name type="scientific">Caerostris extrusa</name>
    <name type="common">Bark spider</name>
    <name type="synonym">Caerostris bankana</name>
    <dbReference type="NCBI Taxonomy" id="172846"/>
    <lineage>
        <taxon>Eukaryota</taxon>
        <taxon>Metazoa</taxon>
        <taxon>Ecdysozoa</taxon>
        <taxon>Arthropoda</taxon>
        <taxon>Chelicerata</taxon>
        <taxon>Arachnida</taxon>
        <taxon>Araneae</taxon>
        <taxon>Araneomorphae</taxon>
        <taxon>Entelegynae</taxon>
        <taxon>Araneoidea</taxon>
        <taxon>Araneidae</taxon>
        <taxon>Caerostris</taxon>
    </lineage>
</organism>
<comment type="caution">
    <text evidence="1">The sequence shown here is derived from an EMBL/GenBank/DDBJ whole genome shotgun (WGS) entry which is preliminary data.</text>
</comment>
<gene>
    <name evidence="1" type="ORF">CEXT_8931</name>
</gene>